<evidence type="ECO:0000313" key="1">
    <source>
        <dbReference type="EMBL" id="KAJ1671106.1"/>
    </source>
</evidence>
<reference evidence="1" key="1">
    <citation type="submission" date="2022-06" db="EMBL/GenBank/DDBJ databases">
        <title>Phylogenomic reconstructions and comparative analyses of Kickxellomycotina fungi.</title>
        <authorList>
            <person name="Reynolds N.K."/>
            <person name="Stajich J.E."/>
            <person name="Barry K."/>
            <person name="Grigoriev I.V."/>
            <person name="Crous P."/>
            <person name="Smith M.E."/>
        </authorList>
    </citation>
    <scope>NUCLEOTIDE SEQUENCE</scope>
    <source>
        <strain evidence="1">RSA 2271</strain>
    </source>
</reference>
<accession>A0ACC1H709</accession>
<gene>
    <name evidence="1" type="ORF">EV182_007823</name>
</gene>
<dbReference type="EMBL" id="JAMZIH010008917">
    <property type="protein sequence ID" value="KAJ1671106.1"/>
    <property type="molecule type" value="Genomic_DNA"/>
</dbReference>
<feature type="non-terminal residue" evidence="1">
    <location>
        <position position="135"/>
    </location>
</feature>
<comment type="caution">
    <text evidence="1">The sequence shown here is derived from an EMBL/GenBank/DDBJ whole genome shotgun (WGS) entry which is preliminary data.</text>
</comment>
<evidence type="ECO:0000313" key="2">
    <source>
        <dbReference type="Proteomes" id="UP001145114"/>
    </source>
</evidence>
<keyword evidence="2" id="KW-1185">Reference proteome</keyword>
<name>A0ACC1H709_9FUNG</name>
<protein>
    <submittedName>
        <fullName evidence="1">Uncharacterized protein</fullName>
    </submittedName>
</protein>
<organism evidence="1 2">
    <name type="scientific">Spiromyces aspiralis</name>
    <dbReference type="NCBI Taxonomy" id="68401"/>
    <lineage>
        <taxon>Eukaryota</taxon>
        <taxon>Fungi</taxon>
        <taxon>Fungi incertae sedis</taxon>
        <taxon>Zoopagomycota</taxon>
        <taxon>Kickxellomycotina</taxon>
        <taxon>Kickxellomycetes</taxon>
        <taxon>Kickxellales</taxon>
        <taxon>Kickxellaceae</taxon>
        <taxon>Spiromyces</taxon>
    </lineage>
</organism>
<dbReference type="Proteomes" id="UP001145114">
    <property type="component" value="Unassembled WGS sequence"/>
</dbReference>
<proteinExistence type="predicted"/>
<sequence>MIIYAKLADKVVNKMTVEPLTSITEVRKQIEAALIKKGVRFESLLLLYSGKTLVDDHNVFQYNIKHECTIVVMVRGAPPSPPPNTEGDILSASESTPAKIDNEGSTMTRPQDKDEIQTDPTLKEQELLARLHADA</sequence>